<organism evidence="2 3">
    <name type="scientific">Pseudanabaena frigida</name>
    <dbReference type="NCBI Taxonomy" id="945775"/>
    <lineage>
        <taxon>Bacteria</taxon>
        <taxon>Bacillati</taxon>
        <taxon>Cyanobacteriota</taxon>
        <taxon>Cyanophyceae</taxon>
        <taxon>Pseudanabaenales</taxon>
        <taxon>Pseudanabaenaceae</taxon>
        <taxon>Pseudanabaena</taxon>
    </lineage>
</organism>
<reference evidence="2 3" key="2">
    <citation type="submission" date="2018-06" db="EMBL/GenBank/DDBJ databases">
        <title>Metagenomic assembly of (sub)arctic Cyanobacteria and their associated microbiome from non-axenic cultures.</title>
        <authorList>
            <person name="Baurain D."/>
        </authorList>
    </citation>
    <scope>NUCLEOTIDE SEQUENCE [LARGE SCALE GENOMIC DNA]</scope>
    <source>
        <strain evidence="2">ULC066bin1</strain>
    </source>
</reference>
<evidence type="ECO:0000256" key="1">
    <source>
        <dbReference type="SAM" id="MobiDB-lite"/>
    </source>
</evidence>
<gene>
    <name evidence="2" type="ORF">DCF19_16500</name>
</gene>
<sequence>MLPNETESQLTVSKSERPMPNSVRNILTNASMRQFASKAGSFIAKHPFWIFVIGSFGIHAAFALIAPNPIKKEEAPEVIVSALPVVKLPAKQTVPNQKTNPSPLDNLFVKPSSNKLDSLPNSPLRPLDLDSLDRLEDLPPVTNLPLEDPLLNNPKEDIEQPQFVKPPRVAATQPPQSSQFTPSGKIDNTNPTKTTNRNIKPEFQSNGVKNEPTTTNSNKSPKNLQGLVTSNTTNGESEEKAIDYISFIASDPEIVELRSKKLLKNTQIAPEDALIPFPEKNREKGVAWIPPKKAAVAGKKGTVTYFWLVAPDGKVIKKYLDPTDGKKVADKELIDIVKDTVKTYTFNPVDDPQPQMRRLVTVKYVFP</sequence>
<feature type="region of interest" description="Disordered" evidence="1">
    <location>
        <begin position="1"/>
        <end position="21"/>
    </location>
</feature>
<dbReference type="AlphaFoldDB" id="A0A2W4XSU2"/>
<comment type="caution">
    <text evidence="2">The sequence shown here is derived from an EMBL/GenBank/DDBJ whole genome shotgun (WGS) entry which is preliminary data.</text>
</comment>
<feature type="region of interest" description="Disordered" evidence="1">
    <location>
        <begin position="93"/>
        <end position="123"/>
    </location>
</feature>
<name>A0A2W4XSU2_9CYAN</name>
<evidence type="ECO:0000313" key="3">
    <source>
        <dbReference type="Proteomes" id="UP000249467"/>
    </source>
</evidence>
<evidence type="ECO:0008006" key="4">
    <source>
        <dbReference type="Google" id="ProtNLM"/>
    </source>
</evidence>
<dbReference type="Proteomes" id="UP000249467">
    <property type="component" value="Unassembled WGS sequence"/>
</dbReference>
<feature type="compositionally biased region" description="Polar residues" evidence="1">
    <location>
        <begin position="93"/>
        <end position="103"/>
    </location>
</feature>
<reference evidence="2 3" key="1">
    <citation type="submission" date="2018-04" db="EMBL/GenBank/DDBJ databases">
        <authorList>
            <person name="Go L.Y."/>
            <person name="Mitchell J.A."/>
        </authorList>
    </citation>
    <scope>NUCLEOTIDE SEQUENCE [LARGE SCALE GENOMIC DNA]</scope>
    <source>
        <strain evidence="2">ULC066bin1</strain>
    </source>
</reference>
<evidence type="ECO:0000313" key="2">
    <source>
        <dbReference type="EMBL" id="PZO38521.1"/>
    </source>
</evidence>
<proteinExistence type="predicted"/>
<feature type="region of interest" description="Disordered" evidence="1">
    <location>
        <begin position="165"/>
        <end position="235"/>
    </location>
</feature>
<feature type="compositionally biased region" description="Polar residues" evidence="1">
    <location>
        <begin position="173"/>
        <end position="235"/>
    </location>
</feature>
<dbReference type="EMBL" id="QBML01000023">
    <property type="protein sequence ID" value="PZO38521.1"/>
    <property type="molecule type" value="Genomic_DNA"/>
</dbReference>
<accession>A0A2W4XSU2</accession>
<feature type="compositionally biased region" description="Polar residues" evidence="1">
    <location>
        <begin position="1"/>
        <end position="13"/>
    </location>
</feature>
<protein>
    <recommendedName>
        <fullName evidence="4">TonB C-terminal domain-containing protein</fullName>
    </recommendedName>
</protein>